<name>A0A9Q9AN00_9PEZI</name>
<sequence length="93" mass="10676">MAYYGSIEQQVRKQIRNPEEEEERYGRSGALARWYASDEDFQGPRYHGEAPGYIRWQCASDFGNGYDIGSWNYGGGGGCFDPHDPGNWDPRYI</sequence>
<organism evidence="2 3">
    <name type="scientific">Septoria linicola</name>
    <dbReference type="NCBI Taxonomy" id="215465"/>
    <lineage>
        <taxon>Eukaryota</taxon>
        <taxon>Fungi</taxon>
        <taxon>Dikarya</taxon>
        <taxon>Ascomycota</taxon>
        <taxon>Pezizomycotina</taxon>
        <taxon>Dothideomycetes</taxon>
        <taxon>Dothideomycetidae</taxon>
        <taxon>Mycosphaerellales</taxon>
        <taxon>Mycosphaerellaceae</taxon>
        <taxon>Septoria</taxon>
    </lineage>
</organism>
<keyword evidence="3" id="KW-1185">Reference proteome</keyword>
<dbReference type="Proteomes" id="UP001056384">
    <property type="component" value="Chromosome 3"/>
</dbReference>
<reference evidence="2" key="1">
    <citation type="submission" date="2022-06" db="EMBL/GenBank/DDBJ databases">
        <title>Complete genome sequences of two strains of the flax pathogen Septoria linicola.</title>
        <authorList>
            <person name="Lapalu N."/>
            <person name="Simon A."/>
            <person name="Demenou B."/>
            <person name="Paumier D."/>
            <person name="Guillot M.-P."/>
            <person name="Gout L."/>
            <person name="Valade R."/>
        </authorList>
    </citation>
    <scope>NUCLEOTIDE SEQUENCE</scope>
    <source>
        <strain evidence="2">SE15195</strain>
    </source>
</reference>
<feature type="region of interest" description="Disordered" evidence="1">
    <location>
        <begin position="1"/>
        <end position="23"/>
    </location>
</feature>
<proteinExistence type="predicted"/>
<accession>A0A9Q9AN00</accession>
<gene>
    <name evidence="2" type="ORF">Slin15195_G044330</name>
</gene>
<dbReference type="AlphaFoldDB" id="A0A9Q9AN00"/>
<dbReference type="EMBL" id="CP099420">
    <property type="protein sequence ID" value="USW51114.1"/>
    <property type="molecule type" value="Genomic_DNA"/>
</dbReference>
<evidence type="ECO:0000313" key="3">
    <source>
        <dbReference type="Proteomes" id="UP001056384"/>
    </source>
</evidence>
<evidence type="ECO:0000256" key="1">
    <source>
        <dbReference type="SAM" id="MobiDB-lite"/>
    </source>
</evidence>
<evidence type="ECO:0000313" key="2">
    <source>
        <dbReference type="EMBL" id="USW51114.1"/>
    </source>
</evidence>
<protein>
    <submittedName>
        <fullName evidence="2">Uncharacterized protein</fullName>
    </submittedName>
</protein>